<evidence type="ECO:0000259" key="1">
    <source>
        <dbReference type="PROSITE" id="PS50994"/>
    </source>
</evidence>
<dbReference type="SUPFAM" id="SSF53098">
    <property type="entry name" value="Ribonuclease H-like"/>
    <property type="match status" value="1"/>
</dbReference>
<dbReference type="Gene3D" id="3.10.10.10">
    <property type="entry name" value="HIV Type 1 Reverse Transcriptase, subunit A, domain 1"/>
    <property type="match status" value="1"/>
</dbReference>
<dbReference type="GO" id="GO:0015074">
    <property type="term" value="P:DNA integration"/>
    <property type="evidence" value="ECO:0007669"/>
    <property type="project" value="InterPro"/>
</dbReference>
<dbReference type="InterPro" id="IPR041588">
    <property type="entry name" value="Integrase_H2C2"/>
</dbReference>
<keyword evidence="3" id="KW-1185">Reference proteome</keyword>
<dbReference type="GO" id="GO:0003676">
    <property type="term" value="F:nucleic acid binding"/>
    <property type="evidence" value="ECO:0007669"/>
    <property type="project" value="InterPro"/>
</dbReference>
<comment type="caution">
    <text evidence="2">The sequence shown here is derived from an EMBL/GenBank/DDBJ whole genome shotgun (WGS) entry which is preliminary data.</text>
</comment>
<dbReference type="InterPro" id="IPR001584">
    <property type="entry name" value="Integrase_cat-core"/>
</dbReference>
<dbReference type="InterPro" id="IPR040676">
    <property type="entry name" value="DUF5641"/>
</dbReference>
<dbReference type="InterPro" id="IPR043128">
    <property type="entry name" value="Rev_trsase/Diguanyl_cyclase"/>
</dbReference>
<dbReference type="Pfam" id="PF00665">
    <property type="entry name" value="rve"/>
    <property type="match status" value="1"/>
</dbReference>
<dbReference type="Gene3D" id="3.30.70.270">
    <property type="match status" value="1"/>
</dbReference>
<dbReference type="InterPro" id="IPR012337">
    <property type="entry name" value="RNaseH-like_sf"/>
</dbReference>
<dbReference type="PANTHER" id="PTHR47331">
    <property type="entry name" value="PHD-TYPE DOMAIN-CONTAINING PROTEIN"/>
    <property type="match status" value="1"/>
</dbReference>
<dbReference type="PANTHER" id="PTHR47331:SF1">
    <property type="entry name" value="GAG-LIKE PROTEIN"/>
    <property type="match status" value="1"/>
</dbReference>
<dbReference type="Pfam" id="PF17921">
    <property type="entry name" value="Integrase_H2C2"/>
    <property type="match status" value="1"/>
</dbReference>
<dbReference type="InterPro" id="IPR008042">
    <property type="entry name" value="Retrotrans_Pao"/>
</dbReference>
<dbReference type="GO" id="GO:0071897">
    <property type="term" value="P:DNA biosynthetic process"/>
    <property type="evidence" value="ECO:0007669"/>
    <property type="project" value="UniProtKB-ARBA"/>
</dbReference>
<evidence type="ECO:0000313" key="3">
    <source>
        <dbReference type="Proteomes" id="UP000887159"/>
    </source>
</evidence>
<sequence length="1162" mass="133473">MLKGQSLSLGDNKPFAVRSDLGWIVAGNVPSEEMFSSIAVNSIQVVTDELVSNFWKLDSVPEANLLTSEERACEDHFLDTHVRNEDGRYVVRLPFHSSPSKLGDSRESAIRRFKSLEHSLIKKPAIYSQYRDFMQEYLTLGHMELVPKNDYAKREAYYLPHHAVLRDSSTTKLRVVFDASAKSTSGYSLNDILMVGPRVQRDVYPILLSFRTFQIAVCADLEKMFRQIRISSEDTNWQRILWRDNPKETVKEYRLTTVTYGTSCAPYLSTRTLTQLAFDERERYPLASFATLHHFYVDDLLSGAATEKEAVELVWQLKEMMKKGGFNLRKWQSNREIVIKEVAENKDLKRVQNDEEIKILGIQWNPKSDFFSFSVSLLEERCIYSKRDVLSEIARVFDPLGLLSPCIVFMKILLQELWKLNLEWDEPIPEDLNKQWTTFRKELHLIEKMKIPRCVLLPSYIQLEIHAFCDSSVRAYCTAIYLKCIASESISVSLLTSKTRVAPLKTQSLPRLELCAALLLSNVLQVVLREFPLSIHRTIAWTDSTITLAWLKTEPYRWQPFVANRVSKIQTTIPSVEWCHVSGIENPADLGTRGLLPSQLVAHDQWIHGPLWLNQPMNETSSYKIPETFSFPDNALKEKRSVVTCVAKIVPLPEFIDRISSFTKLVRVCAWILRFIKNSRSPVSRTFGYLKSSELHTAVVTIVRLIQQVEFPNEFKCLFQGNPLPKDNKLLPLNLFCDSEGVLRVGGRLSRNTRLSYDQKHPMLLPKSHEFTRKVINFYHITYLHAGPQLTLSLIRQKFWFVDGRSVVRHTLKKCLICFKMNLRSSSQLMGDLPPIRFQQIRPFESTGLDFAGPLTTKCAHKRSVTKFKSYICLFICTATKAVHLELVSDLSTAAFLAALRRFIARRSCPSKIISDNGSNFKGASSHLRKLVDLCLQEEVQNFLSLKGIEWSFIPPYTPHFGGLWESAIKSAKQLLIKATNSVLLNFEECSTLLIQIEACLNSRPLTELSPDPSDFTALTPAHFLVGGPIHQFPEPSQPSRSVPLSERWNLIQRLRQYFWDRWSTEYLHRLQPRSKWWRTKPNLQLGDMVIVEKEKTAPLNWTLGRINKLFFGPDQKVRVIANDEGVDEELLARAFRAALPALRKLSHSDDKACETFRAMSR</sequence>
<evidence type="ECO:0000313" key="2">
    <source>
        <dbReference type="EMBL" id="GFY22561.1"/>
    </source>
</evidence>
<dbReference type="Pfam" id="PF05380">
    <property type="entry name" value="Peptidase_A17"/>
    <property type="match status" value="1"/>
</dbReference>
<dbReference type="PROSITE" id="PS50994">
    <property type="entry name" value="INTEGRASE"/>
    <property type="match status" value="1"/>
</dbReference>
<dbReference type="Pfam" id="PF00078">
    <property type="entry name" value="RVT_1"/>
    <property type="match status" value="1"/>
</dbReference>
<dbReference type="Gene3D" id="3.30.420.10">
    <property type="entry name" value="Ribonuclease H-like superfamily/Ribonuclease H"/>
    <property type="match status" value="1"/>
</dbReference>
<dbReference type="SUPFAM" id="SSF56672">
    <property type="entry name" value="DNA/RNA polymerases"/>
    <property type="match status" value="1"/>
</dbReference>
<dbReference type="InterPro" id="IPR000477">
    <property type="entry name" value="RT_dom"/>
</dbReference>
<name>A0A8X7B7T7_TRICX</name>
<feature type="domain" description="Integrase catalytic" evidence="1">
    <location>
        <begin position="839"/>
        <end position="1029"/>
    </location>
</feature>
<protein>
    <submittedName>
        <fullName evidence="2">Integrase catalytic domain-containing protein</fullName>
    </submittedName>
</protein>
<dbReference type="Proteomes" id="UP000887159">
    <property type="component" value="Unassembled WGS sequence"/>
</dbReference>
<dbReference type="AlphaFoldDB" id="A0A8X7B7T7"/>
<organism evidence="2 3">
    <name type="scientific">Trichonephila clavipes</name>
    <name type="common">Golden silk orbweaver</name>
    <name type="synonym">Nephila clavipes</name>
    <dbReference type="NCBI Taxonomy" id="2585209"/>
    <lineage>
        <taxon>Eukaryota</taxon>
        <taxon>Metazoa</taxon>
        <taxon>Ecdysozoa</taxon>
        <taxon>Arthropoda</taxon>
        <taxon>Chelicerata</taxon>
        <taxon>Arachnida</taxon>
        <taxon>Araneae</taxon>
        <taxon>Araneomorphae</taxon>
        <taxon>Entelegynae</taxon>
        <taxon>Araneoidea</taxon>
        <taxon>Nephilidae</taxon>
        <taxon>Trichonephila</taxon>
    </lineage>
</organism>
<reference evidence="2" key="1">
    <citation type="submission" date="2020-08" db="EMBL/GenBank/DDBJ databases">
        <title>Multicomponent nature underlies the extraordinary mechanical properties of spider dragline silk.</title>
        <authorList>
            <person name="Kono N."/>
            <person name="Nakamura H."/>
            <person name="Mori M."/>
            <person name="Yoshida Y."/>
            <person name="Ohtoshi R."/>
            <person name="Malay A.D."/>
            <person name="Moran D.A.P."/>
            <person name="Tomita M."/>
            <person name="Numata K."/>
            <person name="Arakawa K."/>
        </authorList>
    </citation>
    <scope>NUCLEOTIDE SEQUENCE</scope>
</reference>
<dbReference type="InterPro" id="IPR036397">
    <property type="entry name" value="RNaseH_sf"/>
</dbReference>
<dbReference type="EMBL" id="BMAU01021361">
    <property type="protein sequence ID" value="GFY22561.1"/>
    <property type="molecule type" value="Genomic_DNA"/>
</dbReference>
<accession>A0A8X7B7T7</accession>
<dbReference type="Pfam" id="PF18701">
    <property type="entry name" value="DUF5641"/>
    <property type="match status" value="1"/>
</dbReference>
<dbReference type="GO" id="GO:0042575">
    <property type="term" value="C:DNA polymerase complex"/>
    <property type="evidence" value="ECO:0007669"/>
    <property type="project" value="UniProtKB-ARBA"/>
</dbReference>
<proteinExistence type="predicted"/>
<dbReference type="InterPro" id="IPR043502">
    <property type="entry name" value="DNA/RNA_pol_sf"/>
</dbReference>
<dbReference type="CDD" id="cd01644">
    <property type="entry name" value="RT_pepA17"/>
    <property type="match status" value="1"/>
</dbReference>
<gene>
    <name evidence="2" type="primary">AVEN_193675_1</name>
    <name evidence="2" type="ORF">TNCV_2178221</name>
</gene>